<dbReference type="RefSeq" id="WP_201316889.1">
    <property type="nucleotide sequence ID" value="NZ_JAUJQL010000010.1"/>
</dbReference>
<evidence type="ECO:0000313" key="2">
    <source>
        <dbReference type="EMBL" id="MDN7525173.1"/>
    </source>
</evidence>
<reference evidence="2" key="1">
    <citation type="submission" date="2023-07" db="EMBL/GenBank/DDBJ databases">
        <title>A collection of bacterial strains from the Burkholderia cepacia Research Laboratory and Repository.</title>
        <authorList>
            <person name="Lipuma J."/>
            <person name="Spilker T."/>
            <person name="Caverly L."/>
        </authorList>
    </citation>
    <scope>NUCLEOTIDE SEQUENCE</scope>
    <source>
        <strain evidence="2">AU45194</strain>
    </source>
</reference>
<comment type="caution">
    <text evidence="2">The sequence shown here is derived from an EMBL/GenBank/DDBJ whole genome shotgun (WGS) entry which is preliminary data.</text>
</comment>
<dbReference type="EMBL" id="JAUJQL010000010">
    <property type="protein sequence ID" value="MDN7525173.1"/>
    <property type="molecule type" value="Genomic_DNA"/>
</dbReference>
<feature type="region of interest" description="Disordered" evidence="1">
    <location>
        <begin position="176"/>
        <end position="210"/>
    </location>
</feature>
<proteinExistence type="predicted"/>
<evidence type="ECO:0000313" key="3">
    <source>
        <dbReference type="Proteomes" id="UP001172217"/>
    </source>
</evidence>
<gene>
    <name evidence="2" type="ORF">QZM70_19685</name>
</gene>
<keyword evidence="3" id="KW-1185">Reference proteome</keyword>
<accession>A0ABT8NUR4</accession>
<dbReference type="Proteomes" id="UP001172217">
    <property type="component" value="Unassembled WGS sequence"/>
</dbReference>
<name>A0ABT8NUR4_9BURK</name>
<protein>
    <submittedName>
        <fullName evidence="2">Uncharacterized protein</fullName>
    </submittedName>
</protein>
<sequence>MAIPTGWRLVPIEPTESMVVNGFESWPAEFFSDPEVWDAFEKMTGCQQAAHKARLCYAAMLACAPQPPAPTPFQQRVQPWMLACFGAVISADKLERNHRFFEEAGELVQACGMTREEAHALVDYTWSRPVGEPKQEVGGVMVTLAALCLANGLDMHAAGETELARVWTMVEQIRAKQATKPKHSPLPGPSEPRTSYAWRDTGPLESGDER</sequence>
<organism evidence="2 3">
    <name type="scientific">Burkholderia orbicola</name>
    <dbReference type="NCBI Taxonomy" id="2978683"/>
    <lineage>
        <taxon>Bacteria</taxon>
        <taxon>Pseudomonadati</taxon>
        <taxon>Pseudomonadota</taxon>
        <taxon>Betaproteobacteria</taxon>
        <taxon>Burkholderiales</taxon>
        <taxon>Burkholderiaceae</taxon>
        <taxon>Burkholderia</taxon>
        <taxon>Burkholderia cepacia complex</taxon>
    </lineage>
</organism>
<evidence type="ECO:0000256" key="1">
    <source>
        <dbReference type="SAM" id="MobiDB-lite"/>
    </source>
</evidence>